<gene>
    <name evidence="3" type="ORF">NIDE1886</name>
</gene>
<dbReference type="KEGG" id="nde:NIDE1886"/>
<reference evidence="3 4" key="1">
    <citation type="journal article" date="2010" name="Proc. Natl. Acad. Sci. U.S.A.">
        <title>A Nitrospira metagenome illuminates the physiology and evolution of globally important nitrite-oxidizing bacteria.</title>
        <authorList>
            <person name="Lucker S."/>
            <person name="Wagner M."/>
            <person name="Maixner F."/>
            <person name="Pelletier E."/>
            <person name="Koch H."/>
            <person name="Vacherie B."/>
            <person name="Rattei T."/>
            <person name="Sinninghe Damste J."/>
            <person name="Spieck E."/>
            <person name="Le Paslier D."/>
            <person name="Daims H."/>
        </authorList>
    </citation>
    <scope>NUCLEOTIDE SEQUENCE [LARGE SCALE GENOMIC DNA]</scope>
</reference>
<dbReference type="OrthoDB" id="9805254at2"/>
<accession>D8PEF4</accession>
<evidence type="ECO:0000313" key="4">
    <source>
        <dbReference type="Proteomes" id="UP000001660"/>
    </source>
</evidence>
<dbReference type="EMBL" id="FP929003">
    <property type="protein sequence ID" value="CBK41613.1"/>
    <property type="molecule type" value="Genomic_DNA"/>
</dbReference>
<feature type="signal peptide" evidence="2">
    <location>
        <begin position="1"/>
        <end position="18"/>
    </location>
</feature>
<dbReference type="AlphaFoldDB" id="D8PEF4"/>
<organism evidence="3 4">
    <name type="scientific">Nitrospira defluvii</name>
    <dbReference type="NCBI Taxonomy" id="330214"/>
    <lineage>
        <taxon>Bacteria</taxon>
        <taxon>Pseudomonadati</taxon>
        <taxon>Nitrospirota</taxon>
        <taxon>Nitrospiria</taxon>
        <taxon>Nitrospirales</taxon>
        <taxon>Nitrospiraceae</taxon>
        <taxon>Nitrospira</taxon>
    </lineage>
</organism>
<name>D8PEF4_9BACT</name>
<feature type="region of interest" description="Disordered" evidence="1">
    <location>
        <begin position="94"/>
        <end position="128"/>
    </location>
</feature>
<keyword evidence="4" id="KW-1185">Reference proteome</keyword>
<evidence type="ECO:0000313" key="3">
    <source>
        <dbReference type="EMBL" id="CBK41613.1"/>
    </source>
</evidence>
<dbReference type="Proteomes" id="UP000001660">
    <property type="component" value="Chromosome"/>
</dbReference>
<evidence type="ECO:0000256" key="2">
    <source>
        <dbReference type="SAM" id="SignalP"/>
    </source>
</evidence>
<protein>
    <submittedName>
        <fullName evidence="3">Uncharacterized protein</fullName>
    </submittedName>
</protein>
<dbReference type="HOGENOM" id="CLU_1955630_0_0_0"/>
<evidence type="ECO:0000256" key="1">
    <source>
        <dbReference type="SAM" id="MobiDB-lite"/>
    </source>
</evidence>
<keyword evidence="2" id="KW-0732">Signal</keyword>
<feature type="chain" id="PRO_5003119999" evidence="2">
    <location>
        <begin position="19"/>
        <end position="128"/>
    </location>
</feature>
<proteinExistence type="predicted"/>
<sequence length="128" mass="13766">MVTLLCTAPLLSAVQSQAAPGDTAHAPDSIESFDLPTSDGLRSLYNQALAALQEYIEIDGSLPQDAETQAQGGEFRLKVFPQGKSRSQEYLSAEGSFRLSPDPGQQEFSLRFKSSKRPPAPQPSGDII</sequence>